<dbReference type="PANTHER" id="PTHR24366">
    <property type="entry name" value="IG(IMMUNOGLOBULIN) AND LRR(LEUCINE RICH REPEAT) DOMAINS"/>
    <property type="match status" value="1"/>
</dbReference>
<dbReference type="GeneID" id="106664729"/>
<dbReference type="RefSeq" id="XP_014246189.1">
    <property type="nucleotide sequence ID" value="XM_014390703.2"/>
</dbReference>
<evidence type="ECO:0000313" key="4">
    <source>
        <dbReference type="Proteomes" id="UP000494040"/>
    </source>
</evidence>
<dbReference type="RefSeq" id="XP_014246188.1">
    <property type="nucleotide sequence ID" value="XM_014390702.2"/>
</dbReference>
<accession>A0A8I6RH74</accession>
<dbReference type="InterPro" id="IPR013783">
    <property type="entry name" value="Ig-like_fold"/>
</dbReference>
<evidence type="ECO:0000256" key="2">
    <source>
        <dbReference type="ARBA" id="ARBA00022737"/>
    </source>
</evidence>
<dbReference type="InterPro" id="IPR036179">
    <property type="entry name" value="Ig-like_dom_sf"/>
</dbReference>
<dbReference type="Pfam" id="PF13306">
    <property type="entry name" value="LRR_5"/>
    <property type="match status" value="1"/>
</dbReference>
<dbReference type="EnsemblMetazoa" id="XM_014390704.2">
    <property type="protein sequence ID" value="XP_014246190.1"/>
    <property type="gene ID" value="LOC106664729"/>
</dbReference>
<dbReference type="InterPro" id="IPR001611">
    <property type="entry name" value="Leu-rich_rpt"/>
</dbReference>
<reference evidence="3" key="1">
    <citation type="submission" date="2022-01" db="UniProtKB">
        <authorList>
            <consortium name="EnsemblMetazoa"/>
        </authorList>
    </citation>
    <scope>IDENTIFICATION</scope>
</reference>
<dbReference type="EnsemblMetazoa" id="XM_014390701.2">
    <property type="protein sequence ID" value="XP_014246187.1"/>
    <property type="gene ID" value="LOC106664729"/>
</dbReference>
<dbReference type="PROSITE" id="PS51450">
    <property type="entry name" value="LRR"/>
    <property type="match status" value="6"/>
</dbReference>
<dbReference type="Gene3D" id="3.80.10.10">
    <property type="entry name" value="Ribonuclease Inhibitor"/>
    <property type="match status" value="2"/>
</dbReference>
<dbReference type="SMART" id="SM00364">
    <property type="entry name" value="LRR_BAC"/>
    <property type="match status" value="4"/>
</dbReference>
<dbReference type="InterPro" id="IPR032675">
    <property type="entry name" value="LRR_dom_sf"/>
</dbReference>
<dbReference type="RefSeq" id="XP_014246187.1">
    <property type="nucleotide sequence ID" value="XM_014390701.2"/>
</dbReference>
<dbReference type="Proteomes" id="UP000494040">
    <property type="component" value="Unassembled WGS sequence"/>
</dbReference>
<dbReference type="OMA" id="GMDTYFK"/>
<keyword evidence="1" id="KW-0433">Leucine-rich repeat</keyword>
<dbReference type="Gene3D" id="2.60.40.10">
    <property type="entry name" value="Immunoglobulins"/>
    <property type="match status" value="1"/>
</dbReference>
<dbReference type="InterPro" id="IPR003591">
    <property type="entry name" value="Leu-rich_rpt_typical-subtyp"/>
</dbReference>
<dbReference type="AlphaFoldDB" id="A0A8I6RH74"/>
<keyword evidence="4" id="KW-1185">Reference proteome</keyword>
<dbReference type="EnsemblMetazoa" id="XM_014390702.2">
    <property type="protein sequence ID" value="XP_014246188.1"/>
    <property type="gene ID" value="LOC106664729"/>
</dbReference>
<dbReference type="RefSeq" id="XP_014246190.1">
    <property type="nucleotide sequence ID" value="XM_014390704.2"/>
</dbReference>
<name>A0A8I6RH74_CIMLE</name>
<dbReference type="SMART" id="SM00369">
    <property type="entry name" value="LRR_TYP"/>
    <property type="match status" value="8"/>
</dbReference>
<evidence type="ECO:0000256" key="1">
    <source>
        <dbReference type="ARBA" id="ARBA00022614"/>
    </source>
</evidence>
<dbReference type="SMART" id="SM00365">
    <property type="entry name" value="LRR_SD22"/>
    <property type="match status" value="5"/>
</dbReference>
<evidence type="ECO:0000313" key="3">
    <source>
        <dbReference type="EnsemblMetazoa" id="XP_014246188.1"/>
    </source>
</evidence>
<dbReference type="EnsemblMetazoa" id="XM_014390703.2">
    <property type="protein sequence ID" value="XP_014246189.1"/>
    <property type="gene ID" value="LOC106664729"/>
</dbReference>
<dbReference type="KEGG" id="clec:106664729"/>
<dbReference type="SUPFAM" id="SSF48726">
    <property type="entry name" value="Immunoglobulin"/>
    <property type="match status" value="1"/>
</dbReference>
<keyword evidence="2" id="KW-0677">Repeat</keyword>
<dbReference type="SUPFAM" id="SSF52058">
    <property type="entry name" value="L domain-like"/>
    <property type="match status" value="1"/>
</dbReference>
<sequence>MGILTMIISQLEKQSKKLIIIWTLYFRLSFVSSNNLCPDVCECISQDSYLHVKCSGVNLDEIVLPSETQVIKLFNVRTKILRIEHFPYDNSHLSSLTWTNSDLEEISDEGFANLSQLRQLDLSHNKISFINNAFHPLKNLHVLNLYGNKISSLLGQFDGNINLEELILSNNRINNLSMDVFQNLKKLKRLDLSKNELSNIAALGSLDPMPLEYLDLSENLIAYLPSDLFYHSNKLQSLNLAENSLEELPALCFMNCRELKHLRLDNNKLITLKNDHMYGLVNLTTFSIKDNSLENISDAAFIYTKNLQSLDVSGNNITVIPMSIKQLPYLREFVIEPSGIEYDCDCRNSWYLQWVEERKNIITATSINCMNRWYDLETQSKKCVYQELRKFQLVVFEFGLPANLDCDQLSSLSNITWHTPTGLILNLVNTENTLKNLTTYDEPKINDRVRVLRNGSLHLKEVLREDIGLYTCDSADGYQNKKTHLVLQLDPITFYRIKILSISAGILSAASFLVLTVIIQMIIKCFKRCGCCTSPAPEDQPSGKQIFQILESIEQYKRQQLERLRENYTLQVHKIKENCAQQVEWICDSYQSQVKNLRDFRDYGTSHLSSMKDQYYDQVKKVKEYSNGQLSKVRENYVFQRNRIRKFSSHQVLRFRESYKFQQQTLNKLLENLPSLYLENCRNGSCSKSDSADLGNQDDADHEVYIKTKIVNVEAAQTFDDLNPDCQSVYYTPSELSESPHTPARDKNFRKLSLFPQCDSFKPEERILNKKVYSAIPREIISVNIKRHDRRSAEINSLNNSGHSKMSCHRAVSMPEIKKQTINEHCFIHNDVAKPNETAL</sequence>
<dbReference type="OrthoDB" id="10061535at2759"/>
<evidence type="ECO:0008006" key="5">
    <source>
        <dbReference type="Google" id="ProtNLM"/>
    </source>
</evidence>
<dbReference type="Pfam" id="PF13855">
    <property type="entry name" value="LRR_8"/>
    <property type="match status" value="2"/>
</dbReference>
<proteinExistence type="predicted"/>
<dbReference type="InterPro" id="IPR026906">
    <property type="entry name" value="LRR_5"/>
</dbReference>
<organism evidence="3 4">
    <name type="scientific">Cimex lectularius</name>
    <name type="common">Bed bug</name>
    <name type="synonym">Acanthia lectularia</name>
    <dbReference type="NCBI Taxonomy" id="79782"/>
    <lineage>
        <taxon>Eukaryota</taxon>
        <taxon>Metazoa</taxon>
        <taxon>Ecdysozoa</taxon>
        <taxon>Arthropoda</taxon>
        <taxon>Hexapoda</taxon>
        <taxon>Insecta</taxon>
        <taxon>Pterygota</taxon>
        <taxon>Neoptera</taxon>
        <taxon>Paraneoptera</taxon>
        <taxon>Hemiptera</taxon>
        <taxon>Heteroptera</taxon>
        <taxon>Panheteroptera</taxon>
        <taxon>Cimicomorpha</taxon>
        <taxon>Cimicidae</taxon>
        <taxon>Cimex</taxon>
    </lineage>
</organism>
<protein>
    <recommendedName>
        <fullName evidence="5">Ig-like domain-containing protein</fullName>
    </recommendedName>
</protein>
<dbReference type="PANTHER" id="PTHR24366:SF96">
    <property type="entry name" value="LEUCINE RICH REPEAT CONTAINING 53"/>
    <property type="match status" value="1"/>
</dbReference>